<evidence type="ECO:0000313" key="1">
    <source>
        <dbReference type="EMBL" id="CAE8632186.1"/>
    </source>
</evidence>
<dbReference type="OrthoDB" id="427587at2759"/>
<feature type="non-terminal residue" evidence="1">
    <location>
        <position position="468"/>
    </location>
</feature>
<dbReference type="Proteomes" id="UP000654075">
    <property type="component" value="Unassembled WGS sequence"/>
</dbReference>
<reference evidence="1" key="1">
    <citation type="submission" date="2021-02" db="EMBL/GenBank/DDBJ databases">
        <authorList>
            <person name="Dougan E. K."/>
            <person name="Rhodes N."/>
            <person name="Thang M."/>
            <person name="Chan C."/>
        </authorList>
    </citation>
    <scope>NUCLEOTIDE SEQUENCE</scope>
</reference>
<organism evidence="1 2">
    <name type="scientific">Polarella glacialis</name>
    <name type="common">Dinoflagellate</name>
    <dbReference type="NCBI Taxonomy" id="89957"/>
    <lineage>
        <taxon>Eukaryota</taxon>
        <taxon>Sar</taxon>
        <taxon>Alveolata</taxon>
        <taxon>Dinophyceae</taxon>
        <taxon>Suessiales</taxon>
        <taxon>Suessiaceae</taxon>
        <taxon>Polarella</taxon>
    </lineage>
</organism>
<sequence length="468" mass="53217">MFQPMLQELAEYTESDVMQTANAMVPSGSDQIQIKACGRTFCVGAHMACSLSELQRGVQMTLQLDGQEFQFSDARGSPLLTDMILREAVDQGQMPLTATLSDTCIHYIENRREELAQMQWKLVRDKLQGCLGEVKVATTQVNDLQRQVSAQQSSAQVELNQLKEEVLQVIDQERDVAQVNLRQVSERVNALALLINGEQNKRELALQNIEHNFQEMRAAIDNERVARRAELAAQSTLLKDGNASLEGQKRVLESFEHKQTFDVAALREEIAESSRSFAELFQDQIFAFKRQTDTLGSKLHSMEGHVQSDLAKNEAWRTAIESRLEEVSASLTSRVNNLSERSEEAVQLMESLRFEERQQVRQAQKSLDRSKELELNLVRTAEVMREQLSKEAQERGEEMKQATLQIKSEQDKQLSDFTRQVADRLVWESTMREKAVKHLYEELNRALDREIMEVGETGDASKAAPDVL</sequence>
<keyword evidence="2" id="KW-1185">Reference proteome</keyword>
<proteinExistence type="predicted"/>
<gene>
    <name evidence="1" type="ORF">PGLA1383_LOCUS48168</name>
</gene>
<comment type="caution">
    <text evidence="1">The sequence shown here is derived from an EMBL/GenBank/DDBJ whole genome shotgun (WGS) entry which is preliminary data.</text>
</comment>
<evidence type="ECO:0000313" key="2">
    <source>
        <dbReference type="Proteomes" id="UP000654075"/>
    </source>
</evidence>
<dbReference type="AlphaFoldDB" id="A0A813H396"/>
<accession>A0A813H396</accession>
<name>A0A813H396_POLGL</name>
<dbReference type="EMBL" id="CAJNNV010030335">
    <property type="protein sequence ID" value="CAE8632186.1"/>
    <property type="molecule type" value="Genomic_DNA"/>
</dbReference>
<protein>
    <submittedName>
        <fullName evidence="1">Uncharacterized protein</fullName>
    </submittedName>
</protein>